<sequence length="218" mass="24730">MTKTEFKKKIQDDIDSVLIDLNYTRDKSRSSFVKNTEACEVRISYEATSAGYPKNIISIDVLVFINLPEVNSIGAKIFSTPPVNPATLWGNIRVFTPANSDTDTSYYFDLSKDYKTQLDRLIKDFKIFDSFALKVNHISALSNEKLSKIPTLRKNFEGGLSWDYKYGYPQYISIIHTLNNEFSDARACAENSSHLTSAEKSSLYEFIDEKSTHANEAS</sequence>
<evidence type="ECO:0000313" key="2">
    <source>
        <dbReference type="Proteomes" id="UP000279372"/>
    </source>
</evidence>
<gene>
    <name evidence="1" type="ORF">ALQ33_03066</name>
</gene>
<protein>
    <submittedName>
        <fullName evidence="1">Uncharacterized protein</fullName>
    </submittedName>
</protein>
<dbReference type="EMBL" id="RBQB01000041">
    <property type="protein sequence ID" value="RMO96547.1"/>
    <property type="molecule type" value="Genomic_DNA"/>
</dbReference>
<organism evidence="1 2">
    <name type="scientific">Pseudomonas syringae pv. philadelphi</name>
    <dbReference type="NCBI Taxonomy" id="251706"/>
    <lineage>
        <taxon>Bacteria</taxon>
        <taxon>Pseudomonadati</taxon>
        <taxon>Pseudomonadota</taxon>
        <taxon>Gammaproteobacteria</taxon>
        <taxon>Pseudomonadales</taxon>
        <taxon>Pseudomonadaceae</taxon>
        <taxon>Pseudomonas</taxon>
    </lineage>
</organism>
<reference evidence="1 2" key="1">
    <citation type="submission" date="2018-08" db="EMBL/GenBank/DDBJ databases">
        <title>Recombination of ecologically and evolutionarily significant loci maintains genetic cohesion in the Pseudomonas syringae species complex.</title>
        <authorList>
            <person name="Dillon M."/>
            <person name="Thakur S."/>
            <person name="Almeida R.N.D."/>
            <person name="Weir B.S."/>
            <person name="Guttman D.S."/>
        </authorList>
    </citation>
    <scope>NUCLEOTIDE SEQUENCE [LARGE SCALE GENOMIC DNA]</scope>
    <source>
        <strain evidence="1 2">ICMP 8902</strain>
    </source>
</reference>
<dbReference type="RefSeq" id="WP_122221150.1">
    <property type="nucleotide sequence ID" value="NZ_RBQB01000041.1"/>
</dbReference>
<evidence type="ECO:0000313" key="1">
    <source>
        <dbReference type="EMBL" id="RMO96547.1"/>
    </source>
</evidence>
<accession>A0A3M3ZPB9</accession>
<dbReference type="Proteomes" id="UP000279372">
    <property type="component" value="Unassembled WGS sequence"/>
</dbReference>
<comment type="caution">
    <text evidence="1">The sequence shown here is derived from an EMBL/GenBank/DDBJ whole genome shotgun (WGS) entry which is preliminary data.</text>
</comment>
<proteinExistence type="predicted"/>
<dbReference type="AlphaFoldDB" id="A0A3M3ZPB9"/>
<name>A0A3M3ZPB9_9PSED</name>